<name>A0AB39QFD8_9ACTN</name>
<dbReference type="RefSeq" id="WP_234532552.1">
    <property type="nucleotide sequence ID" value="NZ_CP163441.1"/>
</dbReference>
<dbReference type="PANTHER" id="PTHR11527">
    <property type="entry name" value="HEAT-SHOCK PROTEIN 20 FAMILY MEMBER"/>
    <property type="match status" value="1"/>
</dbReference>
<evidence type="ECO:0000256" key="2">
    <source>
        <dbReference type="RuleBase" id="RU003616"/>
    </source>
</evidence>
<dbReference type="Pfam" id="PF00011">
    <property type="entry name" value="HSP20"/>
    <property type="match status" value="1"/>
</dbReference>
<dbReference type="EMBL" id="CP163441">
    <property type="protein sequence ID" value="XDQ41560.1"/>
    <property type="molecule type" value="Genomic_DNA"/>
</dbReference>
<evidence type="ECO:0000259" key="3">
    <source>
        <dbReference type="PROSITE" id="PS01031"/>
    </source>
</evidence>
<dbReference type="PROSITE" id="PS01031">
    <property type="entry name" value="SHSP"/>
    <property type="match status" value="1"/>
</dbReference>
<proteinExistence type="inferred from homology"/>
<comment type="similarity">
    <text evidence="1 2">Belongs to the small heat shock protein (HSP20) family.</text>
</comment>
<gene>
    <name evidence="4" type="ORF">AB5J52_04330</name>
</gene>
<dbReference type="InterPro" id="IPR031107">
    <property type="entry name" value="Small_HSP"/>
</dbReference>
<dbReference type="CDD" id="cd06464">
    <property type="entry name" value="ACD_sHsps-like"/>
    <property type="match status" value="1"/>
</dbReference>
<protein>
    <submittedName>
        <fullName evidence="4">Hsp20/alpha crystallin family protein</fullName>
    </submittedName>
</protein>
<accession>A0AB39QFD8</accession>
<dbReference type="SUPFAM" id="SSF49764">
    <property type="entry name" value="HSP20-like chaperones"/>
    <property type="match status" value="1"/>
</dbReference>
<reference evidence="4" key="1">
    <citation type="submission" date="2024-07" db="EMBL/GenBank/DDBJ databases">
        <authorList>
            <person name="Yu S.T."/>
        </authorList>
    </citation>
    <scope>NUCLEOTIDE SEQUENCE</scope>
    <source>
        <strain evidence="4">R39</strain>
    </source>
</reference>
<dbReference type="GeneID" id="301463530"/>
<dbReference type="AlphaFoldDB" id="A0AB39QFD8"/>
<evidence type="ECO:0000313" key="4">
    <source>
        <dbReference type="EMBL" id="XDQ41560.1"/>
    </source>
</evidence>
<dbReference type="Gene3D" id="2.60.40.790">
    <property type="match status" value="1"/>
</dbReference>
<organism evidence="4">
    <name type="scientific">Streptomyces sp. R39</name>
    <dbReference type="NCBI Taxonomy" id="3238631"/>
    <lineage>
        <taxon>Bacteria</taxon>
        <taxon>Bacillati</taxon>
        <taxon>Actinomycetota</taxon>
        <taxon>Actinomycetes</taxon>
        <taxon>Kitasatosporales</taxon>
        <taxon>Streptomycetaceae</taxon>
        <taxon>Streptomyces</taxon>
    </lineage>
</organism>
<feature type="domain" description="SHSP" evidence="3">
    <location>
        <begin position="31"/>
        <end position="141"/>
    </location>
</feature>
<dbReference type="InterPro" id="IPR008978">
    <property type="entry name" value="HSP20-like_chaperone"/>
</dbReference>
<evidence type="ECO:0000256" key="1">
    <source>
        <dbReference type="PROSITE-ProRule" id="PRU00285"/>
    </source>
</evidence>
<dbReference type="InterPro" id="IPR002068">
    <property type="entry name" value="A-crystallin/Hsp20_dom"/>
</dbReference>
<sequence length="141" mass="15433">MSGMIERLRGWPVLPEDLFGWAESGFPGLHGTPGLHGIRVEEEFKDGTYVLRAELPGVDPAGDVEITVTEGVLTLRAERTEETKDKHRTEFRYGTFARSVRLPAGAKGEEAAAEYKDGVLTITVPVPEQKTGTRTIPVRTG</sequence>